<dbReference type="Proteomes" id="UP000195402">
    <property type="component" value="Unassembled WGS sequence"/>
</dbReference>
<feature type="transmembrane region" description="Helical" evidence="1">
    <location>
        <begin position="305"/>
        <end position="325"/>
    </location>
</feature>
<dbReference type="PANTHER" id="PTHR12242">
    <property type="entry name" value="OS02G0130600 PROTEIN-RELATED"/>
    <property type="match status" value="1"/>
</dbReference>
<feature type="transmembrane region" description="Helical" evidence="1">
    <location>
        <begin position="200"/>
        <end position="223"/>
    </location>
</feature>
<dbReference type="PANTHER" id="PTHR12242:SF22">
    <property type="entry name" value="OS02G0130600 PROTEIN"/>
    <property type="match status" value="1"/>
</dbReference>
<accession>A0A200R2R3</accession>
<keyword evidence="1" id="KW-0812">Transmembrane</keyword>
<dbReference type="OMA" id="WTITYVI"/>
<organism evidence="2 3">
    <name type="scientific">Macleaya cordata</name>
    <name type="common">Five-seeded plume-poppy</name>
    <name type="synonym">Bocconia cordata</name>
    <dbReference type="NCBI Taxonomy" id="56857"/>
    <lineage>
        <taxon>Eukaryota</taxon>
        <taxon>Viridiplantae</taxon>
        <taxon>Streptophyta</taxon>
        <taxon>Embryophyta</taxon>
        <taxon>Tracheophyta</taxon>
        <taxon>Spermatophyta</taxon>
        <taxon>Magnoliopsida</taxon>
        <taxon>Ranunculales</taxon>
        <taxon>Papaveraceae</taxon>
        <taxon>Papaveroideae</taxon>
        <taxon>Macleaya</taxon>
    </lineage>
</organism>
<keyword evidence="3" id="KW-1185">Reference proteome</keyword>
<dbReference type="AlphaFoldDB" id="A0A200R2R3"/>
<evidence type="ECO:0008006" key="4">
    <source>
        <dbReference type="Google" id="ProtNLM"/>
    </source>
</evidence>
<feature type="transmembrane region" description="Helical" evidence="1">
    <location>
        <begin position="124"/>
        <end position="145"/>
    </location>
</feature>
<evidence type="ECO:0000313" key="3">
    <source>
        <dbReference type="Proteomes" id="UP000195402"/>
    </source>
</evidence>
<name>A0A200R2R3_MACCD</name>
<dbReference type="OrthoDB" id="419711at2759"/>
<feature type="transmembrane region" description="Helical" evidence="1">
    <location>
        <begin position="266"/>
        <end position="293"/>
    </location>
</feature>
<feature type="transmembrane region" description="Helical" evidence="1">
    <location>
        <begin position="29"/>
        <end position="50"/>
    </location>
</feature>
<protein>
    <recommendedName>
        <fullName evidence="4">Transmembrane protein</fullName>
    </recommendedName>
</protein>
<comment type="caution">
    <text evidence="2">The sequence shown here is derived from an EMBL/GenBank/DDBJ whole genome shotgun (WGS) entry which is preliminary data.</text>
</comment>
<dbReference type="InParanoid" id="A0A200R2R3"/>
<dbReference type="EMBL" id="MVGT01000456">
    <property type="protein sequence ID" value="OVA16970.1"/>
    <property type="molecule type" value="Genomic_DNA"/>
</dbReference>
<gene>
    <name evidence="2" type="ORF">BVC80_9043g11</name>
</gene>
<evidence type="ECO:0000313" key="2">
    <source>
        <dbReference type="EMBL" id="OVA16970.1"/>
    </source>
</evidence>
<feature type="transmembrane region" description="Helical" evidence="1">
    <location>
        <begin position="89"/>
        <end position="112"/>
    </location>
</feature>
<proteinExistence type="predicted"/>
<dbReference type="GO" id="GO:0016020">
    <property type="term" value="C:membrane"/>
    <property type="evidence" value="ECO:0007669"/>
    <property type="project" value="TreeGrafter"/>
</dbReference>
<sequence length="344" mass="39888">MNWLTGSAKLSWQPVMTADTAVPVYWLNWRVLLCAIWISFSMVLASYLIWKYEGSNHSRPDREETQQESTGYLYKDEAWRPCLKGVHPAWLLAFRIIAFVVLLALLVANVVVDGGGIFYFYTQWTFTLVTIYFGLGSVLSVYGYYEYRNRVGGDRAELDAEQGNYVAPRHEENITASNATKSSIPQEQHSDRQIAGICGYIFQIIFQMSAGAVVLTDTVFWFIIVPFLTIKDYNLNFLLISMHSINALFLLADAAMNSLRFPWFRFAYFILWTAIYVIFQWVIHACVSLWWPYPFLDLSSSYAPIWYLAVGLMHIPCYSVFVLILKMKHFMWLRLFPESYQLAK</sequence>
<feature type="transmembrane region" description="Helical" evidence="1">
    <location>
        <begin position="235"/>
        <end position="254"/>
    </location>
</feature>
<keyword evidence="1" id="KW-0472">Membrane</keyword>
<keyword evidence="1" id="KW-1133">Transmembrane helix</keyword>
<reference evidence="2 3" key="1">
    <citation type="journal article" date="2017" name="Mol. Plant">
        <title>The Genome of Medicinal Plant Macleaya cordata Provides New Insights into Benzylisoquinoline Alkaloids Metabolism.</title>
        <authorList>
            <person name="Liu X."/>
            <person name="Liu Y."/>
            <person name="Huang P."/>
            <person name="Ma Y."/>
            <person name="Qing Z."/>
            <person name="Tang Q."/>
            <person name="Cao H."/>
            <person name="Cheng P."/>
            <person name="Zheng Y."/>
            <person name="Yuan Z."/>
            <person name="Zhou Y."/>
            <person name="Liu J."/>
            <person name="Tang Z."/>
            <person name="Zhuo Y."/>
            <person name="Zhang Y."/>
            <person name="Yu L."/>
            <person name="Huang J."/>
            <person name="Yang P."/>
            <person name="Peng Q."/>
            <person name="Zhang J."/>
            <person name="Jiang W."/>
            <person name="Zhang Z."/>
            <person name="Lin K."/>
            <person name="Ro D.K."/>
            <person name="Chen X."/>
            <person name="Xiong X."/>
            <person name="Shang Y."/>
            <person name="Huang S."/>
            <person name="Zeng J."/>
        </authorList>
    </citation>
    <scope>NUCLEOTIDE SEQUENCE [LARGE SCALE GENOMIC DNA]</scope>
    <source>
        <strain evidence="3">cv. BLH2017</strain>
        <tissue evidence="2">Root</tissue>
    </source>
</reference>
<dbReference type="FunCoup" id="A0A200R2R3">
    <property type="interactions" value="1"/>
</dbReference>
<evidence type="ECO:0000256" key="1">
    <source>
        <dbReference type="SAM" id="Phobius"/>
    </source>
</evidence>